<dbReference type="InParanoid" id="A0A0H2RRW7"/>
<feature type="region of interest" description="Disordered" evidence="5">
    <location>
        <begin position="65"/>
        <end position="99"/>
    </location>
</feature>
<protein>
    <recommendedName>
        <fullName evidence="6">RING-type domain-containing protein</fullName>
    </recommendedName>
</protein>
<feature type="compositionally biased region" description="Polar residues" evidence="5">
    <location>
        <begin position="67"/>
        <end position="97"/>
    </location>
</feature>
<keyword evidence="2 4" id="KW-0863">Zinc-finger</keyword>
<dbReference type="PROSITE" id="PS50089">
    <property type="entry name" value="ZF_RING_2"/>
    <property type="match status" value="1"/>
</dbReference>
<dbReference type="InterPro" id="IPR027370">
    <property type="entry name" value="Znf-RING_euk"/>
</dbReference>
<evidence type="ECO:0000256" key="4">
    <source>
        <dbReference type="PROSITE-ProRule" id="PRU00175"/>
    </source>
</evidence>
<dbReference type="STRING" id="27342.A0A0H2RRW7"/>
<evidence type="ECO:0000256" key="2">
    <source>
        <dbReference type="ARBA" id="ARBA00022771"/>
    </source>
</evidence>
<dbReference type="Pfam" id="PF13445">
    <property type="entry name" value="zf-RING_UBOX"/>
    <property type="match status" value="1"/>
</dbReference>
<dbReference type="AlphaFoldDB" id="A0A0H2RRW7"/>
<evidence type="ECO:0000256" key="5">
    <source>
        <dbReference type="SAM" id="MobiDB-lite"/>
    </source>
</evidence>
<evidence type="ECO:0000256" key="1">
    <source>
        <dbReference type="ARBA" id="ARBA00022723"/>
    </source>
</evidence>
<accession>A0A0H2RRW7</accession>
<keyword evidence="1" id="KW-0479">Metal-binding</keyword>
<evidence type="ECO:0000256" key="3">
    <source>
        <dbReference type="ARBA" id="ARBA00022833"/>
    </source>
</evidence>
<dbReference type="Gene3D" id="3.30.40.10">
    <property type="entry name" value="Zinc/RING finger domain, C3HC4 (zinc finger)"/>
    <property type="match status" value="1"/>
</dbReference>
<feature type="domain" description="RING-type" evidence="6">
    <location>
        <begin position="10"/>
        <end position="51"/>
    </location>
</feature>
<dbReference type="GO" id="GO:0008270">
    <property type="term" value="F:zinc ion binding"/>
    <property type="evidence" value="ECO:0007669"/>
    <property type="project" value="UniProtKB-KW"/>
</dbReference>
<dbReference type="EMBL" id="KQ086132">
    <property type="protein sequence ID" value="KLO07556.1"/>
    <property type="molecule type" value="Genomic_DNA"/>
</dbReference>
<dbReference type="InterPro" id="IPR013083">
    <property type="entry name" value="Znf_RING/FYVE/PHD"/>
</dbReference>
<dbReference type="SMART" id="SM00184">
    <property type="entry name" value="RING"/>
    <property type="match status" value="1"/>
</dbReference>
<reference evidence="7 8" key="1">
    <citation type="submission" date="2015-04" db="EMBL/GenBank/DDBJ databases">
        <title>Complete genome sequence of Schizopora paradoxa KUC8140, a cosmopolitan wood degrader in East Asia.</title>
        <authorList>
            <consortium name="DOE Joint Genome Institute"/>
            <person name="Min B."/>
            <person name="Park H."/>
            <person name="Jang Y."/>
            <person name="Kim J.-J."/>
            <person name="Kim K.H."/>
            <person name="Pangilinan J."/>
            <person name="Lipzen A."/>
            <person name="Riley R."/>
            <person name="Grigoriev I.V."/>
            <person name="Spatafora J.W."/>
            <person name="Choi I.-G."/>
        </authorList>
    </citation>
    <scope>NUCLEOTIDE SEQUENCE [LARGE SCALE GENOMIC DNA]</scope>
    <source>
        <strain evidence="7 8">KUC8140</strain>
    </source>
</reference>
<keyword evidence="8" id="KW-1185">Reference proteome</keyword>
<keyword evidence="3" id="KW-0862">Zinc</keyword>
<gene>
    <name evidence="7" type="ORF">SCHPADRAFT_836520</name>
</gene>
<evidence type="ECO:0000313" key="7">
    <source>
        <dbReference type="EMBL" id="KLO07556.1"/>
    </source>
</evidence>
<evidence type="ECO:0000259" key="6">
    <source>
        <dbReference type="PROSITE" id="PS50089"/>
    </source>
</evidence>
<name>A0A0H2RRW7_9AGAM</name>
<dbReference type="OrthoDB" id="6105938at2759"/>
<proteinExistence type="predicted"/>
<organism evidence="7 8">
    <name type="scientific">Schizopora paradoxa</name>
    <dbReference type="NCBI Taxonomy" id="27342"/>
    <lineage>
        <taxon>Eukaryota</taxon>
        <taxon>Fungi</taxon>
        <taxon>Dikarya</taxon>
        <taxon>Basidiomycota</taxon>
        <taxon>Agaricomycotina</taxon>
        <taxon>Agaricomycetes</taxon>
        <taxon>Hymenochaetales</taxon>
        <taxon>Schizoporaceae</taxon>
        <taxon>Schizopora</taxon>
    </lineage>
</organism>
<dbReference type="PROSITE" id="PS00518">
    <property type="entry name" value="ZF_RING_1"/>
    <property type="match status" value="1"/>
</dbReference>
<dbReference type="InterPro" id="IPR017907">
    <property type="entry name" value="Znf_RING_CS"/>
</dbReference>
<dbReference type="InterPro" id="IPR001841">
    <property type="entry name" value="Znf_RING"/>
</dbReference>
<dbReference type="SUPFAM" id="SSF57850">
    <property type="entry name" value="RING/U-box"/>
    <property type="match status" value="1"/>
</dbReference>
<dbReference type="Proteomes" id="UP000053477">
    <property type="component" value="Unassembled WGS sequence"/>
</dbReference>
<evidence type="ECO:0000313" key="8">
    <source>
        <dbReference type="Proteomes" id="UP000053477"/>
    </source>
</evidence>
<sequence length="205" mass="22724">MLVVHPSSTCDVCLEGYTGNAKLTPHAIACGHVFCLDCLHHLRQLKCPLCRSPFEDSSIRRIHVDSSDQGASTSARVAVNPSSPILQSPESPSTLRRSPTAKEESVVLYRRHLESKILTIVRASGGSFSSNMYDLVEEIRAFLGQNPQEEVCNVKIFDVPLVVTSIPTCRVLDSRRRFYSYTASVTCKRNSMSPKRLPSNSAPRF</sequence>